<reference evidence="2" key="1">
    <citation type="journal article" date="2021" name="Proc. Natl. Acad. Sci. U.S.A.">
        <title>A Catalog of Tens of Thousands of Viruses from Human Metagenomes Reveals Hidden Associations with Chronic Diseases.</title>
        <authorList>
            <person name="Tisza M.J."/>
            <person name="Buck C.B."/>
        </authorList>
    </citation>
    <scope>NUCLEOTIDE SEQUENCE</scope>
    <source>
        <strain evidence="2">CtpWp23</strain>
    </source>
</reference>
<accession>A0A8S5U0S5</accession>
<name>A0A8S5U0S5_9CAUD</name>
<proteinExistence type="predicted"/>
<feature type="compositionally biased region" description="Basic and acidic residues" evidence="1">
    <location>
        <begin position="1"/>
        <end position="10"/>
    </location>
</feature>
<protein>
    <submittedName>
        <fullName evidence="2">Uncharacterized protein</fullName>
    </submittedName>
</protein>
<organism evidence="2">
    <name type="scientific">Podoviridae sp. ctpWp23</name>
    <dbReference type="NCBI Taxonomy" id="2825277"/>
    <lineage>
        <taxon>Viruses</taxon>
        <taxon>Duplodnaviria</taxon>
        <taxon>Heunggongvirae</taxon>
        <taxon>Uroviricota</taxon>
        <taxon>Caudoviricetes</taxon>
    </lineage>
</organism>
<evidence type="ECO:0000256" key="1">
    <source>
        <dbReference type="SAM" id="MobiDB-lite"/>
    </source>
</evidence>
<dbReference type="EMBL" id="BK015977">
    <property type="protein sequence ID" value="DAF88072.1"/>
    <property type="molecule type" value="Genomic_DNA"/>
</dbReference>
<feature type="compositionally biased region" description="Basic residues" evidence="1">
    <location>
        <begin position="15"/>
        <end position="33"/>
    </location>
</feature>
<evidence type="ECO:0000313" key="2">
    <source>
        <dbReference type="EMBL" id="DAF88072.1"/>
    </source>
</evidence>
<feature type="region of interest" description="Disordered" evidence="1">
    <location>
        <begin position="1"/>
        <end position="33"/>
    </location>
</feature>
<sequence>MYYTHIEAKHSSLTTRKRSNRPSGRRKPIARHG</sequence>